<keyword evidence="1" id="KW-1133">Transmembrane helix</keyword>
<sequence length="477" mass="53950">MTQVTRRLKLSEDIVKELKLVFIYRVMYTYFIMIIKILSEEIVKELKLVFVCLRHSFLNIGKVVGVCDPREYHRSIEVKRHNIPNDMVFTDWKEVASRGKLADCVIICTPDKLHKDPAVAFAKQGYHILLEKPMAVTEEDCREIISTCKENNNILAVCHVLRYTPWCQKVKSLIDSGVIGDVVNINHTEPVGYWHFAHSFVRGNWCSENESTFSLLAKCCHDFDLICCWMGDQKCTRVSSFGNLSHFGKEDKPKGSASRCLDCPEAIESNCPYSAKKIYLDHVTNGYRGWPVSVITDVVDIENVTKALRIGPYGRCVYESDNDVMSHQVVNMQFEKGQTATLQMVAFTKRLCSRETKIYGTKGEITIDNNQTTNIEVFSFVTGKTEFNPRPYEVLLYINSQECYRVDDEAPKGILSGHGGADYHLIETFVSAVAKNDPSLILTGPDDTLASHLLVFAAEKARKENRVVTIAADGSIE</sequence>
<dbReference type="Pfam" id="PF02894">
    <property type="entry name" value="GFO_IDH_MocA_C"/>
    <property type="match status" value="1"/>
</dbReference>
<evidence type="ECO:0000313" key="5">
    <source>
        <dbReference type="Proteomes" id="UP001634394"/>
    </source>
</evidence>
<organism evidence="4 5">
    <name type="scientific">Sinanodonta woodiana</name>
    <name type="common">Chinese pond mussel</name>
    <name type="synonym">Anodonta woodiana</name>
    <dbReference type="NCBI Taxonomy" id="1069815"/>
    <lineage>
        <taxon>Eukaryota</taxon>
        <taxon>Metazoa</taxon>
        <taxon>Spiralia</taxon>
        <taxon>Lophotrochozoa</taxon>
        <taxon>Mollusca</taxon>
        <taxon>Bivalvia</taxon>
        <taxon>Autobranchia</taxon>
        <taxon>Heteroconchia</taxon>
        <taxon>Palaeoheterodonta</taxon>
        <taxon>Unionida</taxon>
        <taxon>Unionoidea</taxon>
        <taxon>Unionidae</taxon>
        <taxon>Unioninae</taxon>
        <taxon>Sinanodonta</taxon>
    </lineage>
</organism>
<dbReference type="Proteomes" id="UP001634394">
    <property type="component" value="Unassembled WGS sequence"/>
</dbReference>
<evidence type="ECO:0000259" key="2">
    <source>
        <dbReference type="Pfam" id="PF01408"/>
    </source>
</evidence>
<keyword evidence="1" id="KW-0812">Transmembrane</keyword>
<feature type="transmembrane region" description="Helical" evidence="1">
    <location>
        <begin position="21"/>
        <end position="39"/>
    </location>
</feature>
<gene>
    <name evidence="4" type="ORF">ACJMK2_043734</name>
</gene>
<comment type="caution">
    <text evidence="4">The sequence shown here is derived from an EMBL/GenBank/DDBJ whole genome shotgun (WGS) entry which is preliminary data.</text>
</comment>
<dbReference type="InterPro" id="IPR051450">
    <property type="entry name" value="Gfo/Idh/MocA_Oxidoreductases"/>
</dbReference>
<dbReference type="PANTHER" id="PTHR43377">
    <property type="entry name" value="BILIVERDIN REDUCTASE A"/>
    <property type="match status" value="1"/>
</dbReference>
<name>A0ABD3W0M5_SINWO</name>
<protein>
    <submittedName>
        <fullName evidence="4">Uncharacterized protein</fullName>
    </submittedName>
</protein>
<dbReference type="InterPro" id="IPR000683">
    <property type="entry name" value="Gfo/Idh/MocA-like_OxRdtase_N"/>
</dbReference>
<keyword evidence="1" id="KW-0472">Membrane</keyword>
<feature type="domain" description="Gfo/Idh/MocA-like oxidoreductase C-terminal" evidence="3">
    <location>
        <begin position="171"/>
        <end position="469"/>
    </location>
</feature>
<dbReference type="AlphaFoldDB" id="A0ABD3W0M5"/>
<dbReference type="Gene3D" id="3.40.50.720">
    <property type="entry name" value="NAD(P)-binding Rossmann-like Domain"/>
    <property type="match status" value="1"/>
</dbReference>
<feature type="domain" description="Gfo/Idh/MocA-like oxidoreductase N-terminal" evidence="2">
    <location>
        <begin position="62"/>
        <end position="158"/>
    </location>
</feature>
<evidence type="ECO:0000256" key="1">
    <source>
        <dbReference type="SAM" id="Phobius"/>
    </source>
</evidence>
<dbReference type="Pfam" id="PF01408">
    <property type="entry name" value="GFO_IDH_MocA"/>
    <property type="match status" value="1"/>
</dbReference>
<proteinExistence type="predicted"/>
<dbReference type="SUPFAM" id="SSF55347">
    <property type="entry name" value="Glyceraldehyde-3-phosphate dehydrogenase-like, C-terminal domain"/>
    <property type="match status" value="1"/>
</dbReference>
<evidence type="ECO:0000313" key="4">
    <source>
        <dbReference type="EMBL" id="KAL3866438.1"/>
    </source>
</evidence>
<evidence type="ECO:0000259" key="3">
    <source>
        <dbReference type="Pfam" id="PF02894"/>
    </source>
</evidence>
<dbReference type="InterPro" id="IPR004104">
    <property type="entry name" value="Gfo/Idh/MocA-like_OxRdtase_C"/>
</dbReference>
<dbReference type="PANTHER" id="PTHR43377:SF2">
    <property type="entry name" value="BINDING ROSSMANN FOLD OXIDOREDUCTASE, PUTATIVE (AFU_ORTHOLOGUE AFUA_4G00560)-RELATED"/>
    <property type="match status" value="1"/>
</dbReference>
<accession>A0ABD3W0M5</accession>
<dbReference type="InterPro" id="IPR036291">
    <property type="entry name" value="NAD(P)-bd_dom_sf"/>
</dbReference>
<dbReference type="SUPFAM" id="SSF51735">
    <property type="entry name" value="NAD(P)-binding Rossmann-fold domains"/>
    <property type="match status" value="1"/>
</dbReference>
<reference evidence="4 5" key="1">
    <citation type="submission" date="2024-11" db="EMBL/GenBank/DDBJ databases">
        <title>Chromosome-level genome assembly of the freshwater bivalve Anodonta woodiana.</title>
        <authorList>
            <person name="Chen X."/>
        </authorList>
    </citation>
    <scope>NUCLEOTIDE SEQUENCE [LARGE SCALE GENOMIC DNA]</scope>
    <source>
        <strain evidence="4">MN2024</strain>
        <tissue evidence="4">Gills</tissue>
    </source>
</reference>
<dbReference type="EMBL" id="JBJQND010000009">
    <property type="protein sequence ID" value="KAL3866438.1"/>
    <property type="molecule type" value="Genomic_DNA"/>
</dbReference>
<keyword evidence="5" id="KW-1185">Reference proteome</keyword>
<dbReference type="Gene3D" id="3.30.360.10">
    <property type="entry name" value="Dihydrodipicolinate Reductase, domain 2"/>
    <property type="match status" value="1"/>
</dbReference>